<sequence length="129" mass="14402">MINSTSERNFREISGRRHGNRKCVKRWKSLSAFKTLSRPHSSSSGNTLVVAEPSNNVHSHDCCRMLGCFPGVRQAIKPTQTPIALYIYISLHVVAQVVGRLSPRLGMPVMNTFRITPAFRLPHSSTNVT</sequence>
<proteinExistence type="predicted"/>
<keyword evidence="2" id="KW-1185">Reference proteome</keyword>
<name>A0AAD9JA55_9ANNE</name>
<evidence type="ECO:0000313" key="2">
    <source>
        <dbReference type="Proteomes" id="UP001208570"/>
    </source>
</evidence>
<accession>A0AAD9JA55</accession>
<dbReference type="EMBL" id="JAODUP010000487">
    <property type="protein sequence ID" value="KAK2148695.1"/>
    <property type="molecule type" value="Genomic_DNA"/>
</dbReference>
<gene>
    <name evidence="1" type="ORF">LSH36_487g05048</name>
</gene>
<protein>
    <submittedName>
        <fullName evidence="1">Uncharacterized protein</fullName>
    </submittedName>
</protein>
<reference evidence="1" key="1">
    <citation type="journal article" date="2023" name="Mol. Biol. Evol.">
        <title>Third-Generation Sequencing Reveals the Adaptive Role of the Epigenome in Three Deep-Sea Polychaetes.</title>
        <authorList>
            <person name="Perez M."/>
            <person name="Aroh O."/>
            <person name="Sun Y."/>
            <person name="Lan Y."/>
            <person name="Juniper S.K."/>
            <person name="Young C.R."/>
            <person name="Angers B."/>
            <person name="Qian P.Y."/>
        </authorList>
    </citation>
    <scope>NUCLEOTIDE SEQUENCE</scope>
    <source>
        <strain evidence="1">P08H-3</strain>
    </source>
</reference>
<organism evidence="1 2">
    <name type="scientific">Paralvinella palmiformis</name>
    <dbReference type="NCBI Taxonomy" id="53620"/>
    <lineage>
        <taxon>Eukaryota</taxon>
        <taxon>Metazoa</taxon>
        <taxon>Spiralia</taxon>
        <taxon>Lophotrochozoa</taxon>
        <taxon>Annelida</taxon>
        <taxon>Polychaeta</taxon>
        <taxon>Sedentaria</taxon>
        <taxon>Canalipalpata</taxon>
        <taxon>Terebellida</taxon>
        <taxon>Terebelliformia</taxon>
        <taxon>Alvinellidae</taxon>
        <taxon>Paralvinella</taxon>
    </lineage>
</organism>
<evidence type="ECO:0000313" key="1">
    <source>
        <dbReference type="EMBL" id="KAK2148695.1"/>
    </source>
</evidence>
<dbReference type="AlphaFoldDB" id="A0AAD9JA55"/>
<comment type="caution">
    <text evidence="1">The sequence shown here is derived from an EMBL/GenBank/DDBJ whole genome shotgun (WGS) entry which is preliminary data.</text>
</comment>
<dbReference type="Proteomes" id="UP001208570">
    <property type="component" value="Unassembled WGS sequence"/>
</dbReference>